<dbReference type="GO" id="GO:0016020">
    <property type="term" value="C:membrane"/>
    <property type="evidence" value="ECO:0007669"/>
    <property type="project" value="UniProtKB-SubCell"/>
</dbReference>
<comment type="subcellular location">
    <subcellularLocation>
        <location evidence="1">Membrane</location>
        <topology evidence="1">Multi-pass membrane protein</topology>
    </subcellularLocation>
</comment>
<evidence type="ECO:0000313" key="12">
    <source>
        <dbReference type="Proteomes" id="UP000580250"/>
    </source>
</evidence>
<keyword evidence="8 10" id="KW-0472">Membrane</keyword>
<proteinExistence type="inferred from homology"/>
<dbReference type="CDD" id="cd13957">
    <property type="entry name" value="PT_UbiA_Cox10"/>
    <property type="match status" value="1"/>
</dbReference>
<evidence type="ECO:0000256" key="1">
    <source>
        <dbReference type="ARBA" id="ARBA00004141"/>
    </source>
</evidence>
<feature type="transmembrane region" description="Helical" evidence="10">
    <location>
        <begin position="27"/>
        <end position="50"/>
    </location>
</feature>
<evidence type="ECO:0000256" key="8">
    <source>
        <dbReference type="ARBA" id="ARBA00023136"/>
    </source>
</evidence>
<dbReference type="PANTHER" id="PTHR43448">
    <property type="entry name" value="PROTOHEME IX FARNESYLTRANSFERASE, MITOCHONDRIAL"/>
    <property type="match status" value="1"/>
</dbReference>
<comment type="caution">
    <text evidence="11">The sequence shown here is derived from an EMBL/GenBank/DDBJ whole genome shotgun (WGS) entry which is preliminary data.</text>
</comment>
<dbReference type="PANTHER" id="PTHR43448:SF2">
    <property type="entry name" value="PROTOHEME IX FARNESYLTRANSFERASE, MITOCHONDRIAL"/>
    <property type="match status" value="1"/>
</dbReference>
<evidence type="ECO:0000313" key="11">
    <source>
        <dbReference type="EMBL" id="CAD2180537.1"/>
    </source>
</evidence>
<dbReference type="PROSITE" id="PS00943">
    <property type="entry name" value="UBIA"/>
    <property type="match status" value="1"/>
</dbReference>
<gene>
    <name evidence="11" type="ORF">MENT_LOCUS32615</name>
</gene>
<dbReference type="GO" id="GO:0005739">
    <property type="term" value="C:mitochondrion"/>
    <property type="evidence" value="ECO:0007669"/>
    <property type="project" value="TreeGrafter"/>
</dbReference>
<name>A0A6V7W033_MELEN</name>
<dbReference type="InterPro" id="IPR044878">
    <property type="entry name" value="UbiA_sf"/>
</dbReference>
<dbReference type="Proteomes" id="UP000580250">
    <property type="component" value="Unassembled WGS sequence"/>
</dbReference>
<protein>
    <recommendedName>
        <fullName evidence="3">Protoheme IX farnesyltransferase, mitochondrial</fullName>
    </recommendedName>
    <alternativeName>
        <fullName evidence="9">Heme O synthase</fullName>
    </alternativeName>
</protein>
<reference evidence="11 12" key="1">
    <citation type="submission" date="2020-08" db="EMBL/GenBank/DDBJ databases">
        <authorList>
            <person name="Koutsovoulos G."/>
            <person name="Danchin GJ E."/>
        </authorList>
    </citation>
    <scope>NUCLEOTIDE SEQUENCE [LARGE SCALE GENOMIC DNA]</scope>
</reference>
<comment type="similarity">
    <text evidence="2">Belongs to the UbiA prenyltransferase family.</text>
</comment>
<evidence type="ECO:0000256" key="5">
    <source>
        <dbReference type="ARBA" id="ARBA00022692"/>
    </source>
</evidence>
<accession>A0A6V7W033</accession>
<evidence type="ECO:0000256" key="3">
    <source>
        <dbReference type="ARBA" id="ARBA00016335"/>
    </source>
</evidence>
<keyword evidence="6 10" id="KW-1133">Transmembrane helix</keyword>
<keyword evidence="7" id="KW-0350">Heme biosynthesis</keyword>
<keyword evidence="4" id="KW-0808">Transferase</keyword>
<evidence type="ECO:0000256" key="4">
    <source>
        <dbReference type="ARBA" id="ARBA00022679"/>
    </source>
</evidence>
<organism evidence="11 12">
    <name type="scientific">Meloidogyne enterolobii</name>
    <name type="common">Root-knot nematode worm</name>
    <name type="synonym">Meloidogyne mayaguensis</name>
    <dbReference type="NCBI Taxonomy" id="390850"/>
    <lineage>
        <taxon>Eukaryota</taxon>
        <taxon>Metazoa</taxon>
        <taxon>Ecdysozoa</taxon>
        <taxon>Nematoda</taxon>
        <taxon>Chromadorea</taxon>
        <taxon>Rhabditida</taxon>
        <taxon>Tylenchina</taxon>
        <taxon>Tylenchomorpha</taxon>
        <taxon>Tylenchoidea</taxon>
        <taxon>Meloidogynidae</taxon>
        <taxon>Meloidogyninae</taxon>
        <taxon>Meloidogyne</taxon>
    </lineage>
</organism>
<dbReference type="InterPro" id="IPR030470">
    <property type="entry name" value="UbiA_prenylTrfase_CS"/>
</dbReference>
<evidence type="ECO:0000256" key="9">
    <source>
        <dbReference type="ARBA" id="ARBA00030253"/>
    </source>
</evidence>
<feature type="transmembrane region" description="Helical" evidence="10">
    <location>
        <begin position="211"/>
        <end position="231"/>
    </location>
</feature>
<dbReference type="NCBIfam" id="TIGR01473">
    <property type="entry name" value="cyoE_ctaB"/>
    <property type="match status" value="1"/>
</dbReference>
<dbReference type="InterPro" id="IPR006369">
    <property type="entry name" value="Protohaem_IX_farnesylTrfase"/>
</dbReference>
<evidence type="ECO:0000256" key="10">
    <source>
        <dbReference type="SAM" id="Phobius"/>
    </source>
</evidence>
<dbReference type="AlphaFoldDB" id="A0A6V7W033"/>
<feature type="transmembrane region" description="Helical" evidence="10">
    <location>
        <begin position="243"/>
        <end position="261"/>
    </location>
</feature>
<sequence>MSFNSINYINNNGGLVMSPTLASVSPALFGSCVAGTALLSASACACNNIIERQFDGQMRRTQSRVLPVGRLTTKSCLSFCWDNSSCNHLTSGLGFLNIALYAGVYTPMKRMHHSCTWVGAIVGAIPPLMGYAAATGRLDAAACVLGGLLFSWQFPHFNALSWNLREDYKNAGYKIMCVTNEGLCRRTTLRHSIILIFLCQLAAPLTELTTWTFSAISAPLNLGMLILGWKFYSKPDSKNARLLFRYTLAYLPLLMILMYATKKDVDVVNKKEEQKGGIIKINEQKNLRLAVI</sequence>
<dbReference type="GO" id="GO:0006784">
    <property type="term" value="P:heme A biosynthetic process"/>
    <property type="evidence" value="ECO:0007669"/>
    <property type="project" value="TreeGrafter"/>
</dbReference>
<evidence type="ECO:0000256" key="2">
    <source>
        <dbReference type="ARBA" id="ARBA00005985"/>
    </source>
</evidence>
<dbReference type="OrthoDB" id="5211at2759"/>
<evidence type="ECO:0000256" key="7">
    <source>
        <dbReference type="ARBA" id="ARBA00023133"/>
    </source>
</evidence>
<dbReference type="GO" id="GO:0008495">
    <property type="term" value="F:protoheme IX farnesyltransferase activity"/>
    <property type="evidence" value="ECO:0007669"/>
    <property type="project" value="InterPro"/>
</dbReference>
<dbReference type="Gene3D" id="1.10.357.140">
    <property type="entry name" value="UbiA prenyltransferase"/>
    <property type="match status" value="1"/>
</dbReference>
<keyword evidence="5 10" id="KW-0812">Transmembrane</keyword>
<evidence type="ECO:0000256" key="6">
    <source>
        <dbReference type="ARBA" id="ARBA00022989"/>
    </source>
</evidence>
<dbReference type="Pfam" id="PF01040">
    <property type="entry name" value="UbiA"/>
    <property type="match status" value="1"/>
</dbReference>
<dbReference type="InterPro" id="IPR000537">
    <property type="entry name" value="UbiA_prenyltransferase"/>
</dbReference>
<dbReference type="EMBL" id="CAJEWN010000372">
    <property type="protein sequence ID" value="CAD2180537.1"/>
    <property type="molecule type" value="Genomic_DNA"/>
</dbReference>